<sequence>MKKSILSLAVVLMLFSCSTTQKGSTNKPLYEVLLQQNDGGANINFYEILSEPKEIKMLLNDEKLKGKISTNDVQQSNFIVLNMGEKPTGGYGIKVDNVTETDKNIVIKVKEITPDPGAMLTQSITYPYTVVKINSKKEIIVK</sequence>
<dbReference type="AlphaFoldDB" id="A0A437KPN9"/>
<dbReference type="Proteomes" id="UP000285211">
    <property type="component" value="Unassembled WGS sequence"/>
</dbReference>
<feature type="signal peptide" evidence="1">
    <location>
        <begin position="1"/>
        <end position="23"/>
    </location>
</feature>
<feature type="domain" description="PrcB C-terminal" evidence="2">
    <location>
        <begin position="78"/>
        <end position="134"/>
    </location>
</feature>
<organism evidence="3 4">
    <name type="scientific">Flavobacterium sufflavum</name>
    <dbReference type="NCBI Taxonomy" id="1921138"/>
    <lineage>
        <taxon>Bacteria</taxon>
        <taxon>Pseudomonadati</taxon>
        <taxon>Bacteroidota</taxon>
        <taxon>Flavobacteriia</taxon>
        <taxon>Flavobacteriales</taxon>
        <taxon>Flavobacteriaceae</taxon>
        <taxon>Flavobacterium</taxon>
    </lineage>
</organism>
<accession>A0A437KPN9</accession>
<evidence type="ECO:0000313" key="3">
    <source>
        <dbReference type="EMBL" id="RVT73421.1"/>
    </source>
</evidence>
<evidence type="ECO:0000256" key="1">
    <source>
        <dbReference type="SAM" id="SignalP"/>
    </source>
</evidence>
<keyword evidence="4" id="KW-1185">Reference proteome</keyword>
<dbReference type="EMBL" id="SACJ01000010">
    <property type="protein sequence ID" value="RVT73421.1"/>
    <property type="molecule type" value="Genomic_DNA"/>
</dbReference>
<name>A0A437KPN9_9FLAO</name>
<evidence type="ECO:0000313" key="4">
    <source>
        <dbReference type="Proteomes" id="UP000285211"/>
    </source>
</evidence>
<feature type="chain" id="PRO_5019343982" evidence="1">
    <location>
        <begin position="24"/>
        <end position="142"/>
    </location>
</feature>
<dbReference type="InterPro" id="IPR025748">
    <property type="entry name" value="PrcB_C_dom"/>
</dbReference>
<keyword evidence="1" id="KW-0732">Signal</keyword>
<dbReference type="PROSITE" id="PS51257">
    <property type="entry name" value="PROKAR_LIPOPROTEIN"/>
    <property type="match status" value="1"/>
</dbReference>
<gene>
    <name evidence="3" type="ORF">EOD40_14345</name>
</gene>
<evidence type="ECO:0000259" key="2">
    <source>
        <dbReference type="Pfam" id="PF14343"/>
    </source>
</evidence>
<dbReference type="GO" id="GO:0008233">
    <property type="term" value="F:peptidase activity"/>
    <property type="evidence" value="ECO:0007669"/>
    <property type="project" value="UniProtKB-KW"/>
</dbReference>
<comment type="caution">
    <text evidence="3">The sequence shown here is derived from an EMBL/GenBank/DDBJ whole genome shotgun (WGS) entry which is preliminary data.</text>
</comment>
<keyword evidence="3" id="KW-0378">Hydrolase</keyword>
<keyword evidence="3" id="KW-0645">Protease</keyword>
<dbReference type="OrthoDB" id="1377159at2"/>
<proteinExistence type="predicted"/>
<reference evidence="3 4" key="1">
    <citation type="submission" date="2019-01" db="EMBL/GenBank/DDBJ databases">
        <authorList>
            <person name="Chen W.-M."/>
        </authorList>
    </citation>
    <scope>NUCLEOTIDE SEQUENCE [LARGE SCALE GENOMIC DNA]</scope>
    <source>
        <strain evidence="3 4">BBQ-12</strain>
    </source>
</reference>
<dbReference type="Pfam" id="PF14343">
    <property type="entry name" value="PrcB_C"/>
    <property type="match status" value="1"/>
</dbReference>
<protein>
    <submittedName>
        <fullName evidence="3">Protease complex subunit PrcB family protein</fullName>
    </submittedName>
</protein>
<dbReference type="RefSeq" id="WP_128196692.1">
    <property type="nucleotide sequence ID" value="NZ_SACJ01000010.1"/>
</dbReference>
<dbReference type="GO" id="GO:0006508">
    <property type="term" value="P:proteolysis"/>
    <property type="evidence" value="ECO:0007669"/>
    <property type="project" value="UniProtKB-KW"/>
</dbReference>